<reference evidence="1 2" key="1">
    <citation type="submission" date="2015-01" db="EMBL/GenBank/DDBJ databases">
        <title>Evolution of Trichinella species and genotypes.</title>
        <authorList>
            <person name="Korhonen P.K."/>
            <person name="Edoardo P."/>
            <person name="Giuseppe L.R."/>
            <person name="Gasser R.B."/>
        </authorList>
    </citation>
    <scope>NUCLEOTIDE SEQUENCE [LARGE SCALE GENOMIC DNA]</scope>
    <source>
        <strain evidence="1">ISS120</strain>
    </source>
</reference>
<feature type="non-terminal residue" evidence="1">
    <location>
        <position position="257"/>
    </location>
</feature>
<dbReference type="Proteomes" id="UP000054653">
    <property type="component" value="Unassembled WGS sequence"/>
</dbReference>
<organism evidence="1 2">
    <name type="scientific">Trichinella britovi</name>
    <name type="common">Parasitic roundworm</name>
    <dbReference type="NCBI Taxonomy" id="45882"/>
    <lineage>
        <taxon>Eukaryota</taxon>
        <taxon>Metazoa</taxon>
        <taxon>Ecdysozoa</taxon>
        <taxon>Nematoda</taxon>
        <taxon>Enoplea</taxon>
        <taxon>Dorylaimia</taxon>
        <taxon>Trichinellida</taxon>
        <taxon>Trichinellidae</taxon>
        <taxon>Trichinella</taxon>
    </lineage>
</organism>
<dbReference type="EMBL" id="JYDI01000293">
    <property type="protein sequence ID" value="KRY46357.1"/>
    <property type="molecule type" value="Genomic_DNA"/>
</dbReference>
<feature type="non-terminal residue" evidence="1">
    <location>
        <position position="1"/>
    </location>
</feature>
<proteinExistence type="predicted"/>
<dbReference type="AlphaFoldDB" id="A0A0V1CAT8"/>
<comment type="caution">
    <text evidence="1">The sequence shown here is derived from an EMBL/GenBank/DDBJ whole genome shotgun (WGS) entry which is preliminary data.</text>
</comment>
<dbReference type="OrthoDB" id="10379478at2759"/>
<protein>
    <submittedName>
        <fullName evidence="1">Uncharacterized protein</fullName>
    </submittedName>
</protein>
<gene>
    <name evidence="1" type="ORF">T03_8557</name>
</gene>
<name>A0A0V1CAT8_TRIBR</name>
<evidence type="ECO:0000313" key="2">
    <source>
        <dbReference type="Proteomes" id="UP000054653"/>
    </source>
</evidence>
<accession>A0A0V1CAT8</accession>
<evidence type="ECO:0000313" key="1">
    <source>
        <dbReference type="EMBL" id="KRY46357.1"/>
    </source>
</evidence>
<keyword evidence="2" id="KW-1185">Reference proteome</keyword>
<sequence>LEEISRNSCISIHQMEFHSTPCFISSFIAPAKITSSLNLFCNISANTRSYTVKADRSFCKVLRQINPYVSNKWPLNLACAYLNTQGSCTTGTPLIRIQGSIFTLIMRRFWKVLRQINPYVSNKWPLKLPCAYLNTQESRHTGTPLKWNMGGDVFAIIMRRFWKVLRQINAFMSNKWPLKFPFAYLNTQGSCTTGTPLIRIQENIFTIIRRYSFSLRTLVQYFVVLGNSIFLHFRPISNKLKKVVSLHFAMVIISSIY</sequence>